<name>A0ABU3VMJ6_9EURY</name>
<gene>
    <name evidence="1" type="ORF">MmiAt1_01620</name>
</gene>
<evidence type="ECO:0000313" key="1">
    <source>
        <dbReference type="EMBL" id="MDV0444630.1"/>
    </source>
</evidence>
<comment type="caution">
    <text evidence="1">The sequence shown here is derived from an EMBL/GenBank/DDBJ whole genome shotgun (WGS) entry which is preliminary data.</text>
</comment>
<reference evidence="1 2" key="1">
    <citation type="submission" date="2023-06" db="EMBL/GenBank/DDBJ databases">
        <title>Genome sequence of Methanimicrococcus sp. At1.</title>
        <authorList>
            <person name="Protasov E."/>
            <person name="Platt K."/>
            <person name="Poehlein A."/>
            <person name="Daniel R."/>
            <person name="Brune A."/>
        </authorList>
    </citation>
    <scope>NUCLEOTIDE SEQUENCE [LARGE SCALE GENOMIC DNA]</scope>
    <source>
        <strain evidence="1 2">At1</strain>
    </source>
</reference>
<keyword evidence="2" id="KW-1185">Reference proteome</keyword>
<protein>
    <submittedName>
        <fullName evidence="1">Uncharacterized protein</fullName>
    </submittedName>
</protein>
<organism evidence="1 2">
    <name type="scientific">Methanimicrococcus hacksteinii</name>
    <dbReference type="NCBI Taxonomy" id="3028293"/>
    <lineage>
        <taxon>Archaea</taxon>
        <taxon>Methanobacteriati</taxon>
        <taxon>Methanobacteriota</taxon>
        <taxon>Stenosarchaea group</taxon>
        <taxon>Methanomicrobia</taxon>
        <taxon>Methanosarcinales</taxon>
        <taxon>Methanosarcinaceae</taxon>
        <taxon>Methanimicrococcus</taxon>
    </lineage>
</organism>
<evidence type="ECO:0000313" key="2">
    <source>
        <dbReference type="Proteomes" id="UP001272052"/>
    </source>
</evidence>
<dbReference type="EMBL" id="JAWDKC010000005">
    <property type="protein sequence ID" value="MDV0444630.1"/>
    <property type="molecule type" value="Genomic_DNA"/>
</dbReference>
<proteinExistence type="predicted"/>
<sequence>MPKEVLAEQTPEVQPVLAAVAADLELMDIQETPGLLELMGGRQVQAAMAALSILLLKIVSSKLKVRLLDLAEVMQEMVEQAVIHIAHLVLFPEMVAMAVPAELVGPV</sequence>
<accession>A0ABU3VMJ6</accession>
<dbReference type="Proteomes" id="UP001272052">
    <property type="component" value="Unassembled WGS sequence"/>
</dbReference>